<evidence type="ECO:0000313" key="4">
    <source>
        <dbReference type="Proteomes" id="UP001368318"/>
    </source>
</evidence>
<sequence>MKFKYILPILFLALFNVACSTDDNDEFTPSINETQGLNLIQELENDTHTIELYNKSGLFYTGYNEVSVRIKDKTTNSYIENATISWMPIMQMPTMQHSCPNTNPVKVSGKNTIYEGTIIYQMTNADGSGWSLTLNYTIDDVDYMISETITVMQNDDQNVASFMGNDDNRYIVAMIEPKNPIIGNNDLVVGVYKMETMMSFPVVENYLLTLDPRMPGMGNHSSPNNTNLTFNQTDNMYHANLSLTMTGYWVLNLKLINDNDDVLKGEDVTETNEQSSLYLELEF</sequence>
<dbReference type="Proteomes" id="UP001368318">
    <property type="component" value="Chromosome"/>
</dbReference>
<dbReference type="KEGG" id="mcaa:R3L15_08120"/>
<proteinExistence type="predicted"/>
<keyword evidence="1" id="KW-0732">Signal</keyword>
<reference evidence="2 4" key="1">
    <citation type="submission" date="2023-10" db="EMBL/GenBank/DDBJ databases">
        <title>Culture-based analysis of two novel bacteria associated with mangrove crab gills.</title>
        <authorList>
            <person name="Yang X."/>
            <person name="Garuglieri E."/>
            <person name="Van Goethem M.W."/>
            <person name="Fusi M."/>
            <person name="Marasco R."/>
            <person name="Daffonchio D.G."/>
        </authorList>
    </citation>
    <scope>NUCLEOTIDE SEQUENCE [LARGE SCALE GENOMIC DNA]</scope>
    <source>
        <strain evidence="3">UG2-1</strain>
        <strain evidence="2">UG2-2</strain>
        <strain evidence="4">UG2_2</strain>
    </source>
</reference>
<evidence type="ECO:0000256" key="1">
    <source>
        <dbReference type="SAM" id="SignalP"/>
    </source>
</evidence>
<name>A0AAU6NYJ6_9FLAO</name>
<protein>
    <recommendedName>
        <fullName evidence="5">YtkA-like domain-containing protein</fullName>
    </recommendedName>
</protein>
<organism evidence="2 4">
    <name type="scientific">Mangrovimonas cancribranchiae</name>
    <dbReference type="NCBI Taxonomy" id="3080055"/>
    <lineage>
        <taxon>Bacteria</taxon>
        <taxon>Pseudomonadati</taxon>
        <taxon>Bacteroidota</taxon>
        <taxon>Flavobacteriia</taxon>
        <taxon>Flavobacteriales</taxon>
        <taxon>Flavobacteriaceae</taxon>
        <taxon>Mangrovimonas</taxon>
    </lineage>
</organism>
<dbReference type="EMBL" id="CP136924">
    <property type="protein sequence ID" value="WXA02745.1"/>
    <property type="molecule type" value="Genomic_DNA"/>
</dbReference>
<dbReference type="AlphaFoldDB" id="A0AAU6NYJ6"/>
<dbReference type="RefSeq" id="WP_338731035.1">
    <property type="nucleotide sequence ID" value="NZ_CP136924.1"/>
</dbReference>
<evidence type="ECO:0008006" key="5">
    <source>
        <dbReference type="Google" id="ProtNLM"/>
    </source>
</evidence>
<gene>
    <name evidence="3" type="ORF">R3L15_08120</name>
    <name evidence="2" type="ORF">R3L16_13470</name>
</gene>
<evidence type="ECO:0000313" key="3">
    <source>
        <dbReference type="EMBL" id="WXA12094.1"/>
    </source>
</evidence>
<keyword evidence="4" id="KW-1185">Reference proteome</keyword>
<evidence type="ECO:0000313" key="2">
    <source>
        <dbReference type="EMBL" id="WXA02745.1"/>
    </source>
</evidence>
<feature type="chain" id="PRO_5044712798" description="YtkA-like domain-containing protein" evidence="1">
    <location>
        <begin position="21"/>
        <end position="283"/>
    </location>
</feature>
<accession>A0AAU6NYJ6</accession>
<feature type="signal peptide" evidence="1">
    <location>
        <begin position="1"/>
        <end position="20"/>
    </location>
</feature>
<dbReference type="EMBL" id="CP136925">
    <property type="protein sequence ID" value="WXA12094.1"/>
    <property type="molecule type" value="Genomic_DNA"/>
</dbReference>